<dbReference type="RefSeq" id="WP_109941778.1">
    <property type="nucleotide sequence ID" value="NZ_CP176366.1"/>
</dbReference>
<feature type="transmembrane region" description="Helical" evidence="1">
    <location>
        <begin position="181"/>
        <end position="201"/>
    </location>
</feature>
<protein>
    <recommendedName>
        <fullName evidence="4">DUF63 domain-containing protein</fullName>
    </recommendedName>
</protein>
<keyword evidence="1" id="KW-0472">Membrane</keyword>
<reference evidence="2 3" key="1">
    <citation type="submission" date="2018-05" db="EMBL/GenBank/DDBJ databases">
        <title>Draft genome of Methanospirillum stamsii Pt1.</title>
        <authorList>
            <person name="Dueholm M.S."/>
            <person name="Nielsen P.H."/>
            <person name="Bakmann L.F."/>
            <person name="Otzen D.E."/>
        </authorList>
    </citation>
    <scope>NUCLEOTIDE SEQUENCE [LARGE SCALE GENOMIC DNA]</scope>
    <source>
        <strain evidence="2 3">Pt1</strain>
    </source>
</reference>
<sequence length="281" mass="32192">MIREFIYKYYIDPIRYGQPYTLVDTLTYALILLACIWLLYRWFEKNKIIIDRNFVYALIPWVVLGGCLRVVEDTGLITSDLHVFFTTPLIFFLIFAIAFPTLYIANILEKRGTIPSWKKIFGGTGLFLTLITLSFLVWFGITKAHFDILVASRILGIAFGTTAILYAVIKYGFGWKYVQDRLYQMLIFGHMLDASATSYGIDLHSIRYSEQHVVGSALINLTGTAFVMFPLKLIVLIPGIYILELYRREGASGIWYLILLAMIMVGLAPGIRDMVRMVLYV</sequence>
<evidence type="ECO:0008006" key="4">
    <source>
        <dbReference type="Google" id="ProtNLM"/>
    </source>
</evidence>
<feature type="transmembrane region" description="Helical" evidence="1">
    <location>
        <begin position="120"/>
        <end position="142"/>
    </location>
</feature>
<dbReference type="PROSITE" id="PS51257">
    <property type="entry name" value="PROKAR_LIPOPROTEIN"/>
    <property type="match status" value="1"/>
</dbReference>
<dbReference type="PANTHER" id="PTHR40700:SF1">
    <property type="entry name" value="DUF63 DOMAIN-CONTAINING PROTEIN"/>
    <property type="match status" value="1"/>
</dbReference>
<gene>
    <name evidence="2" type="ORF">DLD82_14155</name>
</gene>
<dbReference type="Pfam" id="PF01889">
    <property type="entry name" value="DUF63"/>
    <property type="match status" value="1"/>
</dbReference>
<keyword evidence="3" id="KW-1185">Reference proteome</keyword>
<dbReference type="OrthoDB" id="84937at2157"/>
<proteinExistence type="predicted"/>
<keyword evidence="1" id="KW-0812">Transmembrane</keyword>
<dbReference type="Proteomes" id="UP000245934">
    <property type="component" value="Unassembled WGS sequence"/>
</dbReference>
<feature type="transmembrane region" description="Helical" evidence="1">
    <location>
        <begin position="54"/>
        <end position="71"/>
    </location>
</feature>
<dbReference type="AlphaFoldDB" id="A0A2V2MSC5"/>
<feature type="transmembrane region" description="Helical" evidence="1">
    <location>
        <begin position="221"/>
        <end position="242"/>
    </location>
</feature>
<accession>A0A2V2MSC5</accession>
<dbReference type="InterPro" id="IPR002749">
    <property type="entry name" value="DUF63"/>
</dbReference>
<evidence type="ECO:0000313" key="2">
    <source>
        <dbReference type="EMBL" id="PWR71134.1"/>
    </source>
</evidence>
<name>A0A2V2MSC5_9EURY</name>
<comment type="caution">
    <text evidence="2">The sequence shown here is derived from an EMBL/GenBank/DDBJ whole genome shotgun (WGS) entry which is preliminary data.</text>
</comment>
<feature type="transmembrane region" description="Helical" evidence="1">
    <location>
        <begin position="83"/>
        <end position="108"/>
    </location>
</feature>
<keyword evidence="1" id="KW-1133">Transmembrane helix</keyword>
<feature type="transmembrane region" description="Helical" evidence="1">
    <location>
        <begin position="20"/>
        <end position="42"/>
    </location>
</feature>
<evidence type="ECO:0000256" key="1">
    <source>
        <dbReference type="SAM" id="Phobius"/>
    </source>
</evidence>
<evidence type="ECO:0000313" key="3">
    <source>
        <dbReference type="Proteomes" id="UP000245934"/>
    </source>
</evidence>
<dbReference type="PANTHER" id="PTHR40700">
    <property type="entry name" value="HYPOTHETICAL MEMBRANE PROTEIN, CONSERVED, DUF63 FAMILY"/>
    <property type="match status" value="1"/>
</dbReference>
<dbReference type="GeneID" id="97611280"/>
<feature type="transmembrane region" description="Helical" evidence="1">
    <location>
        <begin position="254"/>
        <end position="271"/>
    </location>
</feature>
<dbReference type="EMBL" id="QGMZ01000037">
    <property type="protein sequence ID" value="PWR71134.1"/>
    <property type="molecule type" value="Genomic_DNA"/>
</dbReference>
<feature type="transmembrane region" description="Helical" evidence="1">
    <location>
        <begin position="148"/>
        <end position="169"/>
    </location>
</feature>
<organism evidence="2 3">
    <name type="scientific">Methanospirillum stamsii</name>
    <dbReference type="NCBI Taxonomy" id="1277351"/>
    <lineage>
        <taxon>Archaea</taxon>
        <taxon>Methanobacteriati</taxon>
        <taxon>Methanobacteriota</taxon>
        <taxon>Stenosarchaea group</taxon>
        <taxon>Methanomicrobia</taxon>
        <taxon>Methanomicrobiales</taxon>
        <taxon>Methanospirillaceae</taxon>
        <taxon>Methanospirillum</taxon>
    </lineage>
</organism>